<keyword evidence="1" id="KW-0805">Transcription regulation</keyword>
<proteinExistence type="predicted"/>
<organism evidence="6 7">
    <name type="scientific">Candidimonas nitroreducens</name>
    <dbReference type="NCBI Taxonomy" id="683354"/>
    <lineage>
        <taxon>Bacteria</taxon>
        <taxon>Pseudomonadati</taxon>
        <taxon>Pseudomonadota</taxon>
        <taxon>Betaproteobacteria</taxon>
        <taxon>Burkholderiales</taxon>
        <taxon>Alcaligenaceae</taxon>
        <taxon>Candidimonas</taxon>
    </lineage>
</organism>
<gene>
    <name evidence="6" type="ORF">CEY11_03620</name>
</gene>
<evidence type="ECO:0000259" key="4">
    <source>
        <dbReference type="PROSITE" id="PS51077"/>
    </source>
</evidence>
<protein>
    <submittedName>
        <fullName evidence="6">IclR family transcriptional regulator</fullName>
    </submittedName>
</protein>
<dbReference type="Pfam" id="PF01614">
    <property type="entry name" value="IclR_C"/>
    <property type="match status" value="1"/>
</dbReference>
<evidence type="ECO:0000256" key="1">
    <source>
        <dbReference type="ARBA" id="ARBA00023015"/>
    </source>
</evidence>
<dbReference type="InterPro" id="IPR036390">
    <property type="entry name" value="WH_DNA-bd_sf"/>
</dbReference>
<dbReference type="InterPro" id="IPR036388">
    <property type="entry name" value="WH-like_DNA-bd_sf"/>
</dbReference>
<keyword evidence="3" id="KW-0804">Transcription</keyword>
<evidence type="ECO:0000313" key="6">
    <source>
        <dbReference type="EMBL" id="OWT65828.1"/>
    </source>
</evidence>
<keyword evidence="7" id="KW-1185">Reference proteome</keyword>
<dbReference type="Gene3D" id="1.10.10.10">
    <property type="entry name" value="Winged helix-like DNA-binding domain superfamily/Winged helix DNA-binding domain"/>
    <property type="match status" value="1"/>
</dbReference>
<dbReference type="InterPro" id="IPR005471">
    <property type="entry name" value="Tscrpt_reg_IclR_N"/>
</dbReference>
<evidence type="ECO:0000313" key="7">
    <source>
        <dbReference type="Proteomes" id="UP000214603"/>
    </source>
</evidence>
<dbReference type="SUPFAM" id="SSF55781">
    <property type="entry name" value="GAF domain-like"/>
    <property type="match status" value="1"/>
</dbReference>
<evidence type="ECO:0000256" key="2">
    <source>
        <dbReference type="ARBA" id="ARBA00023125"/>
    </source>
</evidence>
<dbReference type="Gene3D" id="3.30.450.40">
    <property type="match status" value="1"/>
</dbReference>
<evidence type="ECO:0000256" key="3">
    <source>
        <dbReference type="ARBA" id="ARBA00023163"/>
    </source>
</evidence>
<dbReference type="Proteomes" id="UP000214603">
    <property type="component" value="Unassembled WGS sequence"/>
</dbReference>
<keyword evidence="2" id="KW-0238">DNA-binding</keyword>
<reference evidence="7" key="1">
    <citation type="submission" date="2017-06" db="EMBL/GenBank/DDBJ databases">
        <title>Herbaspirillum phytohormonus sp. nov., isolated from the root nodule of Robinia pseudoacacia in lead-zinc mine.</title>
        <authorList>
            <person name="Fan M."/>
            <person name="Lin Y."/>
        </authorList>
    </citation>
    <scope>NUCLEOTIDE SEQUENCE [LARGE SCALE GENOMIC DNA]</scope>
    <source>
        <strain evidence="7">SC-089</strain>
    </source>
</reference>
<comment type="caution">
    <text evidence="6">The sequence shown here is derived from an EMBL/GenBank/DDBJ whole genome shotgun (WGS) entry which is preliminary data.</text>
</comment>
<evidence type="ECO:0000259" key="5">
    <source>
        <dbReference type="PROSITE" id="PS51078"/>
    </source>
</evidence>
<dbReference type="AlphaFoldDB" id="A0A225MX32"/>
<dbReference type="Pfam" id="PF09339">
    <property type="entry name" value="HTH_IclR"/>
    <property type="match status" value="1"/>
</dbReference>
<dbReference type="SUPFAM" id="SSF46785">
    <property type="entry name" value="Winged helix' DNA-binding domain"/>
    <property type="match status" value="1"/>
</dbReference>
<sequence>MEFSGCAMCIEPAIPNAYRPRPRMDGMNGAARPDETGVLERSIQLLKLLAAAGKHGMALTRLSAATGLANSTVHRLLGQLCAQGMVVQHDPSKRYALGPLVFELGLAASSSFDPRDRCAPFLRRLAEEVRDTVYLTMRSGSDAVCVDRHEGPSPVRVLTLDVGSRRPLGMGAGGLAMLAYAQDSEREELIQKLCKRRLGRREQFEAELRTAVQACRRNGYAFIRNRVNPGVSAVGVPLLNSLDQPIAAVSVAAIDARMRPARVTALAALLQQRVRVIRQSMLGHGA</sequence>
<dbReference type="EMBL" id="NJIH01000002">
    <property type="protein sequence ID" value="OWT65828.1"/>
    <property type="molecule type" value="Genomic_DNA"/>
</dbReference>
<dbReference type="GO" id="GO:0045892">
    <property type="term" value="P:negative regulation of DNA-templated transcription"/>
    <property type="evidence" value="ECO:0007669"/>
    <property type="project" value="TreeGrafter"/>
</dbReference>
<feature type="domain" description="HTH iclR-type" evidence="4">
    <location>
        <begin position="36"/>
        <end position="99"/>
    </location>
</feature>
<accession>A0A225MX32</accession>
<dbReference type="InterPro" id="IPR029016">
    <property type="entry name" value="GAF-like_dom_sf"/>
</dbReference>
<dbReference type="GO" id="GO:0003700">
    <property type="term" value="F:DNA-binding transcription factor activity"/>
    <property type="evidence" value="ECO:0007669"/>
    <property type="project" value="TreeGrafter"/>
</dbReference>
<dbReference type="PANTHER" id="PTHR30136">
    <property type="entry name" value="HELIX-TURN-HELIX TRANSCRIPTIONAL REGULATOR, ICLR FAMILY"/>
    <property type="match status" value="1"/>
</dbReference>
<dbReference type="GO" id="GO:0003677">
    <property type="term" value="F:DNA binding"/>
    <property type="evidence" value="ECO:0007669"/>
    <property type="project" value="UniProtKB-KW"/>
</dbReference>
<dbReference type="PROSITE" id="PS51078">
    <property type="entry name" value="ICLR_ED"/>
    <property type="match status" value="1"/>
</dbReference>
<dbReference type="InterPro" id="IPR014757">
    <property type="entry name" value="Tscrpt_reg_IclR_C"/>
</dbReference>
<dbReference type="PROSITE" id="PS51077">
    <property type="entry name" value="HTH_ICLR"/>
    <property type="match status" value="1"/>
</dbReference>
<name>A0A225MX32_9BURK</name>
<dbReference type="SMART" id="SM00346">
    <property type="entry name" value="HTH_ICLR"/>
    <property type="match status" value="1"/>
</dbReference>
<dbReference type="PANTHER" id="PTHR30136:SF39">
    <property type="entry name" value="TRANSCRIPTIONAL REGULATORY PROTEIN"/>
    <property type="match status" value="1"/>
</dbReference>
<dbReference type="InterPro" id="IPR050707">
    <property type="entry name" value="HTH_MetabolicPath_Reg"/>
</dbReference>
<feature type="domain" description="IclR-ED" evidence="5">
    <location>
        <begin position="100"/>
        <end position="283"/>
    </location>
</feature>